<accession>A0A4C1UYY0</accession>
<dbReference type="AlphaFoldDB" id="A0A4C1UYY0"/>
<reference evidence="1 2" key="1">
    <citation type="journal article" date="2019" name="Commun. Biol.">
        <title>The bagworm genome reveals a unique fibroin gene that provides high tensile strength.</title>
        <authorList>
            <person name="Kono N."/>
            <person name="Nakamura H."/>
            <person name="Ohtoshi R."/>
            <person name="Tomita M."/>
            <person name="Numata K."/>
            <person name="Arakawa K."/>
        </authorList>
    </citation>
    <scope>NUCLEOTIDE SEQUENCE [LARGE SCALE GENOMIC DNA]</scope>
</reference>
<evidence type="ECO:0000313" key="2">
    <source>
        <dbReference type="Proteomes" id="UP000299102"/>
    </source>
</evidence>
<proteinExistence type="predicted"/>
<keyword evidence="2" id="KW-1185">Reference proteome</keyword>
<organism evidence="1 2">
    <name type="scientific">Eumeta variegata</name>
    <name type="common">Bagworm moth</name>
    <name type="synonym">Eumeta japonica</name>
    <dbReference type="NCBI Taxonomy" id="151549"/>
    <lineage>
        <taxon>Eukaryota</taxon>
        <taxon>Metazoa</taxon>
        <taxon>Ecdysozoa</taxon>
        <taxon>Arthropoda</taxon>
        <taxon>Hexapoda</taxon>
        <taxon>Insecta</taxon>
        <taxon>Pterygota</taxon>
        <taxon>Neoptera</taxon>
        <taxon>Endopterygota</taxon>
        <taxon>Lepidoptera</taxon>
        <taxon>Glossata</taxon>
        <taxon>Ditrysia</taxon>
        <taxon>Tineoidea</taxon>
        <taxon>Psychidae</taxon>
        <taxon>Oiketicinae</taxon>
        <taxon>Eumeta</taxon>
    </lineage>
</organism>
<name>A0A4C1UYY0_EUMVA</name>
<protein>
    <submittedName>
        <fullName evidence="1">Uncharacterized protein</fullName>
    </submittedName>
</protein>
<evidence type="ECO:0000313" key="1">
    <source>
        <dbReference type="EMBL" id="GBP31665.1"/>
    </source>
</evidence>
<gene>
    <name evidence="1" type="ORF">EVAR_84111_1</name>
</gene>
<sequence length="121" mass="13503">MRAFTRSTRYESISRALDGRRYPFGPAAGGRGRTLVSMLADDRVANPFIMYAKASLDSSLGSSFVSAVGKVIRSEINESNGVVSYKCKTRSFWTYRFYGIKKNMASLQSICQGYPEKKTKC</sequence>
<comment type="caution">
    <text evidence="1">The sequence shown here is derived from an EMBL/GenBank/DDBJ whole genome shotgun (WGS) entry which is preliminary data.</text>
</comment>
<dbReference type="EMBL" id="BGZK01000249">
    <property type="protein sequence ID" value="GBP31665.1"/>
    <property type="molecule type" value="Genomic_DNA"/>
</dbReference>
<dbReference type="Proteomes" id="UP000299102">
    <property type="component" value="Unassembled WGS sequence"/>
</dbReference>